<feature type="domain" description="Beta-lactamase-related" evidence="1">
    <location>
        <begin position="46"/>
        <end position="386"/>
    </location>
</feature>
<dbReference type="PANTHER" id="PTHR43319:SF3">
    <property type="entry name" value="BETA-LACTAMASE-RELATED DOMAIN-CONTAINING PROTEIN"/>
    <property type="match status" value="1"/>
</dbReference>
<dbReference type="RefSeq" id="WP_259539231.1">
    <property type="nucleotide sequence ID" value="NZ_JANLCJ010000004.1"/>
</dbReference>
<accession>A0ABT2H343</accession>
<dbReference type="Proteomes" id="UP001165586">
    <property type="component" value="Unassembled WGS sequence"/>
</dbReference>
<dbReference type="Gene3D" id="3.40.710.10">
    <property type="entry name" value="DD-peptidase/beta-lactamase superfamily"/>
    <property type="match status" value="1"/>
</dbReference>
<name>A0ABT2H343_9MICO</name>
<proteinExistence type="predicted"/>
<dbReference type="EMBL" id="JANLCJ010000004">
    <property type="protein sequence ID" value="MCS5734358.1"/>
    <property type="molecule type" value="Genomic_DNA"/>
</dbReference>
<dbReference type="InterPro" id="IPR012338">
    <property type="entry name" value="Beta-lactam/transpept-like"/>
</dbReference>
<dbReference type="Pfam" id="PF00144">
    <property type="entry name" value="Beta-lactamase"/>
    <property type="match status" value="1"/>
</dbReference>
<gene>
    <name evidence="2" type="ORF">N1032_11480</name>
</gene>
<evidence type="ECO:0000259" key="1">
    <source>
        <dbReference type="Pfam" id="PF00144"/>
    </source>
</evidence>
<sequence length="402" mass="42327">MTAVEASREATIAAPADEVAATAHADAYAVSGTAHPRFAGVLEAIERNLRTGDDLGCSVAVYQHGEPVVDAWAGVTTAGAPLPGDAVHPLFSISKALVGFCVARLVDDGELSLDERVAHYWPEFAAAGKGSVTVAQLLAHQAGLPGFDEPMTLDRLADWHDCVALLASQTPRWAPGTAHGYHALTVGYLAGEVIRRITGTTVGTYFRRQFAEPLGLRAWIGLPEAEIAHVQRTAEPFATPGVGDAFGVALADRSSDTTAAFANPPVSATMFNDGSLFAREMPAANGVADARSLARLMSVAVDGPLRALTPETVSLVSSARTTGYDRVLVGQRSRFGALFFVTTPDEPMLGRRSFGHNGFGGGLAFVDPESGIAFAYLGNRPNLDPNPHSRVSRLIEAVRDSL</sequence>
<protein>
    <submittedName>
        <fullName evidence="2">Beta-lactamase family protein</fullName>
    </submittedName>
</protein>
<comment type="caution">
    <text evidence="2">The sequence shown here is derived from an EMBL/GenBank/DDBJ whole genome shotgun (WGS) entry which is preliminary data.</text>
</comment>
<evidence type="ECO:0000313" key="3">
    <source>
        <dbReference type="Proteomes" id="UP001165586"/>
    </source>
</evidence>
<keyword evidence="3" id="KW-1185">Reference proteome</keyword>
<evidence type="ECO:0000313" key="2">
    <source>
        <dbReference type="EMBL" id="MCS5734358.1"/>
    </source>
</evidence>
<dbReference type="SUPFAM" id="SSF56601">
    <property type="entry name" value="beta-lactamase/transpeptidase-like"/>
    <property type="match status" value="1"/>
</dbReference>
<dbReference type="PANTHER" id="PTHR43319">
    <property type="entry name" value="BETA-LACTAMASE-RELATED"/>
    <property type="match status" value="1"/>
</dbReference>
<dbReference type="InterPro" id="IPR001466">
    <property type="entry name" value="Beta-lactam-related"/>
</dbReference>
<reference evidence="2" key="1">
    <citation type="submission" date="2022-08" db="EMBL/GenBank/DDBJ databases">
        <authorList>
            <person name="Deng Y."/>
            <person name="Han X.-F."/>
            <person name="Zhang Y.-Q."/>
        </authorList>
    </citation>
    <scope>NUCLEOTIDE SEQUENCE</scope>
    <source>
        <strain evidence="2">CPCC 203386</strain>
    </source>
</reference>
<dbReference type="InterPro" id="IPR052907">
    <property type="entry name" value="Beta-lactamase/esterase"/>
</dbReference>
<organism evidence="2 3">
    <name type="scientific">Herbiconiux daphne</name>
    <dbReference type="NCBI Taxonomy" id="2970914"/>
    <lineage>
        <taxon>Bacteria</taxon>
        <taxon>Bacillati</taxon>
        <taxon>Actinomycetota</taxon>
        <taxon>Actinomycetes</taxon>
        <taxon>Micrococcales</taxon>
        <taxon>Microbacteriaceae</taxon>
        <taxon>Herbiconiux</taxon>
    </lineage>
</organism>